<proteinExistence type="predicted"/>
<feature type="non-terminal residue" evidence="1">
    <location>
        <position position="231"/>
    </location>
</feature>
<evidence type="ECO:0000313" key="2">
    <source>
        <dbReference type="Proteomes" id="UP000823922"/>
    </source>
</evidence>
<evidence type="ECO:0000313" key="1">
    <source>
        <dbReference type="EMBL" id="HJC86758.1"/>
    </source>
</evidence>
<dbReference type="EMBL" id="DWVS01000040">
    <property type="protein sequence ID" value="HJC86758.1"/>
    <property type="molecule type" value="Genomic_DNA"/>
</dbReference>
<sequence length="231" mass="26610">MLLTLLLVSKKEAGYNENGEQMEQIQKNTDRLSAREKLLERVKNFTLLSDVFLSVALRDKAACQHVLRLLTGKEKLTVKAVRTQYRISKIISHDAILDVLAEDEKKRLYNLEIQRRDTVDHSRRTRFYGAMIDGEYLEKGKEYGELAEVYIIYISETDIWKEGQTIYPVGKYLGKKEIPYDDGMHIFYINAEVDDGSEAAALMKYFKTADPDDKSQGALSDRVHFLKCEEG</sequence>
<gene>
    <name evidence="1" type="ORF">H9926_01915</name>
</gene>
<dbReference type="AlphaFoldDB" id="A0A9D2TRE5"/>
<name>A0A9D2TRE5_9FIRM</name>
<organism evidence="1 2">
    <name type="scientific">Candidatus Eisenbergiella intestinigallinarum</name>
    <dbReference type="NCBI Taxonomy" id="2838549"/>
    <lineage>
        <taxon>Bacteria</taxon>
        <taxon>Bacillati</taxon>
        <taxon>Bacillota</taxon>
        <taxon>Clostridia</taxon>
        <taxon>Lachnospirales</taxon>
        <taxon>Lachnospiraceae</taxon>
        <taxon>Eisenbergiella</taxon>
    </lineage>
</organism>
<accession>A0A9D2TRE5</accession>
<reference evidence="1" key="1">
    <citation type="journal article" date="2021" name="PeerJ">
        <title>Extensive microbial diversity within the chicken gut microbiome revealed by metagenomics and culture.</title>
        <authorList>
            <person name="Gilroy R."/>
            <person name="Ravi A."/>
            <person name="Getino M."/>
            <person name="Pursley I."/>
            <person name="Horton D.L."/>
            <person name="Alikhan N.F."/>
            <person name="Baker D."/>
            <person name="Gharbi K."/>
            <person name="Hall N."/>
            <person name="Watson M."/>
            <person name="Adriaenssens E.M."/>
            <person name="Foster-Nyarko E."/>
            <person name="Jarju S."/>
            <person name="Secka A."/>
            <person name="Antonio M."/>
            <person name="Oren A."/>
            <person name="Chaudhuri R.R."/>
            <person name="La Ragione R."/>
            <person name="Hildebrand F."/>
            <person name="Pallen M.J."/>
        </authorList>
    </citation>
    <scope>NUCLEOTIDE SEQUENCE</scope>
    <source>
        <strain evidence="1">ChiBcec1-1630</strain>
    </source>
</reference>
<reference evidence="1" key="2">
    <citation type="submission" date="2021-04" db="EMBL/GenBank/DDBJ databases">
        <authorList>
            <person name="Gilroy R."/>
        </authorList>
    </citation>
    <scope>NUCLEOTIDE SEQUENCE</scope>
    <source>
        <strain evidence="1">ChiBcec1-1630</strain>
    </source>
</reference>
<comment type="caution">
    <text evidence="1">The sequence shown here is derived from an EMBL/GenBank/DDBJ whole genome shotgun (WGS) entry which is preliminary data.</text>
</comment>
<dbReference type="Pfam" id="PF12784">
    <property type="entry name" value="PDDEXK_2"/>
    <property type="match status" value="1"/>
</dbReference>
<protein>
    <submittedName>
        <fullName evidence="1">PD-(D/E)XK nuclease family transposase</fullName>
    </submittedName>
</protein>
<dbReference type="Proteomes" id="UP000823922">
    <property type="component" value="Unassembled WGS sequence"/>
</dbReference>